<accession>A0AA36MEE5</accession>
<reference evidence="1" key="1">
    <citation type="submission" date="2023-07" db="EMBL/GenBank/DDBJ databases">
        <authorList>
            <consortium name="CYATHOMIX"/>
        </authorList>
    </citation>
    <scope>NUCLEOTIDE SEQUENCE</scope>
    <source>
        <strain evidence="1">N/A</strain>
    </source>
</reference>
<dbReference type="Proteomes" id="UP001176961">
    <property type="component" value="Unassembled WGS sequence"/>
</dbReference>
<evidence type="ECO:0000313" key="1">
    <source>
        <dbReference type="EMBL" id="CAJ0609426.1"/>
    </source>
</evidence>
<proteinExistence type="predicted"/>
<comment type="caution">
    <text evidence="1">The sequence shown here is derived from an EMBL/GenBank/DDBJ whole genome shotgun (WGS) entry which is preliminary data.</text>
</comment>
<protein>
    <submittedName>
        <fullName evidence="1">Uncharacterized protein</fullName>
    </submittedName>
</protein>
<feature type="non-terminal residue" evidence="1">
    <location>
        <position position="1"/>
    </location>
</feature>
<dbReference type="EMBL" id="CATQJL010000326">
    <property type="protein sequence ID" value="CAJ0609426.1"/>
    <property type="molecule type" value="Genomic_DNA"/>
</dbReference>
<keyword evidence="2" id="KW-1185">Reference proteome</keyword>
<dbReference type="AlphaFoldDB" id="A0AA36MEE5"/>
<sequence length="136" mass="15750">VENQWLGKRIIFFNPGTSSNFHFVIALEARCSSPQYDFSEELDAHTEMVATMSMLVSLRDRILWPEQQRCRNTGVPSEEIDLDDLQKWSILIKMIRRTRFGRSSNIITHRSRKVRCIVIIGLSYRGLPLSALTLPQ</sequence>
<organism evidence="1 2">
    <name type="scientific">Cylicocyclus nassatus</name>
    <name type="common">Nematode worm</name>
    <dbReference type="NCBI Taxonomy" id="53992"/>
    <lineage>
        <taxon>Eukaryota</taxon>
        <taxon>Metazoa</taxon>
        <taxon>Ecdysozoa</taxon>
        <taxon>Nematoda</taxon>
        <taxon>Chromadorea</taxon>
        <taxon>Rhabditida</taxon>
        <taxon>Rhabditina</taxon>
        <taxon>Rhabditomorpha</taxon>
        <taxon>Strongyloidea</taxon>
        <taxon>Strongylidae</taxon>
        <taxon>Cylicocyclus</taxon>
    </lineage>
</organism>
<evidence type="ECO:0000313" key="2">
    <source>
        <dbReference type="Proteomes" id="UP001176961"/>
    </source>
</evidence>
<name>A0AA36MEE5_CYLNA</name>
<gene>
    <name evidence="1" type="ORF">CYNAS_LOCUS21409</name>
</gene>